<reference evidence="4 5" key="1">
    <citation type="submission" date="2015-01" db="EMBL/GenBank/DDBJ databases">
        <title>Genome sequencing of Jeotgalibacillus soli.</title>
        <authorList>
            <person name="Goh K.M."/>
            <person name="Chan K.-G."/>
            <person name="Yaakop A.S."/>
            <person name="Ee R."/>
            <person name="Gan H.M."/>
            <person name="Chan C.S."/>
        </authorList>
    </citation>
    <scope>NUCLEOTIDE SEQUENCE [LARGE SCALE GENOMIC DNA]</scope>
    <source>
        <strain evidence="4 5">P9</strain>
    </source>
</reference>
<keyword evidence="5" id="KW-1185">Reference proteome</keyword>
<dbReference type="RefSeq" id="WP_041085723.1">
    <property type="nucleotide sequence ID" value="NZ_JXRP01000006.1"/>
</dbReference>
<feature type="domain" description="N-acetyltransferase" evidence="3">
    <location>
        <begin position="2"/>
        <end position="164"/>
    </location>
</feature>
<organism evidence="4 5">
    <name type="scientific">Jeotgalibacillus soli</name>
    <dbReference type="NCBI Taxonomy" id="889306"/>
    <lineage>
        <taxon>Bacteria</taxon>
        <taxon>Bacillati</taxon>
        <taxon>Bacillota</taxon>
        <taxon>Bacilli</taxon>
        <taxon>Bacillales</taxon>
        <taxon>Caryophanaceae</taxon>
        <taxon>Jeotgalibacillus</taxon>
    </lineage>
</organism>
<accession>A0A0C2RNX7</accession>
<evidence type="ECO:0000256" key="2">
    <source>
        <dbReference type="ARBA" id="ARBA00023315"/>
    </source>
</evidence>
<evidence type="ECO:0000256" key="1">
    <source>
        <dbReference type="ARBA" id="ARBA00022679"/>
    </source>
</evidence>
<dbReference type="OrthoDB" id="9798006at2"/>
<evidence type="ECO:0000259" key="3">
    <source>
        <dbReference type="PROSITE" id="PS51186"/>
    </source>
</evidence>
<keyword evidence="1 4" id="KW-0808">Transferase</keyword>
<dbReference type="InterPro" id="IPR016181">
    <property type="entry name" value="Acyl_CoA_acyltransferase"/>
</dbReference>
<dbReference type="InterPro" id="IPR000182">
    <property type="entry name" value="GNAT_dom"/>
</dbReference>
<dbReference type="GO" id="GO:0016747">
    <property type="term" value="F:acyltransferase activity, transferring groups other than amino-acyl groups"/>
    <property type="evidence" value="ECO:0007669"/>
    <property type="project" value="InterPro"/>
</dbReference>
<protein>
    <submittedName>
        <fullName evidence="4">GNAT family acetyltransferase</fullName>
    </submittedName>
</protein>
<dbReference type="SUPFAM" id="SSF55729">
    <property type="entry name" value="Acyl-CoA N-acyltransferases (Nat)"/>
    <property type="match status" value="1"/>
</dbReference>
<evidence type="ECO:0000313" key="5">
    <source>
        <dbReference type="Proteomes" id="UP000031938"/>
    </source>
</evidence>
<dbReference type="PANTHER" id="PTHR43072:SF23">
    <property type="entry name" value="UPF0039 PROTEIN C11D3.02C"/>
    <property type="match status" value="1"/>
</dbReference>
<dbReference type="Pfam" id="PF00583">
    <property type="entry name" value="Acetyltransf_1"/>
    <property type="match status" value="1"/>
</dbReference>
<comment type="caution">
    <text evidence="4">The sequence shown here is derived from an EMBL/GenBank/DDBJ whole genome shotgun (WGS) entry which is preliminary data.</text>
</comment>
<dbReference type="STRING" id="889306.KP78_03350"/>
<dbReference type="AlphaFoldDB" id="A0A0C2RNX7"/>
<sequence length="164" mass="18727">MVHIREAGIDDLPAILEIYNEAIRNTTATFDLKEQSLEERKIWYSKYGEKHPLIVADIDGEIAGYSCISPFREKAAYDLTKELSIYIAPNHQGKGLGNILMEEIIQRAKSLDYHVMIGGITGGNEASVRLHKKFGFQFAGAFKEVGYKFDQWQDVHFYQLILQK</sequence>
<dbReference type="EMBL" id="JXRP01000006">
    <property type="protein sequence ID" value="KIL51965.1"/>
    <property type="molecule type" value="Genomic_DNA"/>
</dbReference>
<evidence type="ECO:0000313" key="4">
    <source>
        <dbReference type="EMBL" id="KIL51965.1"/>
    </source>
</evidence>
<dbReference type="CDD" id="cd04301">
    <property type="entry name" value="NAT_SF"/>
    <property type="match status" value="1"/>
</dbReference>
<proteinExistence type="predicted"/>
<dbReference type="Proteomes" id="UP000031938">
    <property type="component" value="Unassembled WGS sequence"/>
</dbReference>
<dbReference type="PROSITE" id="PS51186">
    <property type="entry name" value="GNAT"/>
    <property type="match status" value="1"/>
</dbReference>
<dbReference type="PANTHER" id="PTHR43072">
    <property type="entry name" value="N-ACETYLTRANSFERASE"/>
    <property type="match status" value="1"/>
</dbReference>
<keyword evidence="2" id="KW-0012">Acyltransferase</keyword>
<dbReference type="PATRIC" id="fig|889306.3.peg.338"/>
<gene>
    <name evidence="4" type="ORF">KP78_03350</name>
</gene>
<name>A0A0C2RNX7_9BACL</name>
<dbReference type="Gene3D" id="3.40.630.30">
    <property type="match status" value="1"/>
</dbReference>